<name>A0A1D2MYH9_ORCCI</name>
<protein>
    <submittedName>
        <fullName evidence="2">Spore cortex-lytic enzyme</fullName>
    </submittedName>
</protein>
<dbReference type="InterPro" id="IPR011105">
    <property type="entry name" value="Cell_wall_hydrolase_SleB"/>
</dbReference>
<proteinExistence type="predicted"/>
<dbReference type="AlphaFoldDB" id="A0A1D2MYH9"/>
<keyword evidence="3" id="KW-1185">Reference proteome</keyword>
<sequence length="124" mass="14265">MSAYDHEVLSKTIYEEARGEPEVGQEWVGHVIMNRARQRGISIAEVCLQPYQFECWNGRAPGDLQIRESGAYEVSKRVARMVMNRTHDPTGGCDHYNNPTNENADWVNRVTFVRQIGGHHFYRA</sequence>
<evidence type="ECO:0000313" key="3">
    <source>
        <dbReference type="Proteomes" id="UP000094527"/>
    </source>
</evidence>
<evidence type="ECO:0000313" key="2">
    <source>
        <dbReference type="EMBL" id="ODM98103.1"/>
    </source>
</evidence>
<organism evidence="2 3">
    <name type="scientific">Orchesella cincta</name>
    <name type="common">Springtail</name>
    <name type="synonym">Podura cincta</name>
    <dbReference type="NCBI Taxonomy" id="48709"/>
    <lineage>
        <taxon>Eukaryota</taxon>
        <taxon>Metazoa</taxon>
        <taxon>Ecdysozoa</taxon>
        <taxon>Arthropoda</taxon>
        <taxon>Hexapoda</taxon>
        <taxon>Collembola</taxon>
        <taxon>Entomobryomorpha</taxon>
        <taxon>Entomobryoidea</taxon>
        <taxon>Orchesellidae</taxon>
        <taxon>Orchesellinae</taxon>
        <taxon>Orchesella</taxon>
    </lineage>
</organism>
<gene>
    <name evidence="2" type="ORF">Ocin01_08580</name>
</gene>
<feature type="domain" description="Cell wall hydrolase SleB" evidence="1">
    <location>
        <begin position="19"/>
        <end position="122"/>
    </location>
</feature>
<dbReference type="Proteomes" id="UP000094527">
    <property type="component" value="Unassembled WGS sequence"/>
</dbReference>
<accession>A0A1D2MYH9</accession>
<evidence type="ECO:0000259" key="1">
    <source>
        <dbReference type="Pfam" id="PF07486"/>
    </source>
</evidence>
<comment type="caution">
    <text evidence="2">The sequence shown here is derived from an EMBL/GenBank/DDBJ whole genome shotgun (WGS) entry which is preliminary data.</text>
</comment>
<dbReference type="Pfam" id="PF07486">
    <property type="entry name" value="Hydrolase_2"/>
    <property type="match status" value="1"/>
</dbReference>
<dbReference type="Gene3D" id="1.10.10.2520">
    <property type="entry name" value="Cell wall hydrolase SleB, domain 1"/>
    <property type="match status" value="1"/>
</dbReference>
<dbReference type="InterPro" id="IPR042047">
    <property type="entry name" value="SleB_dom1"/>
</dbReference>
<dbReference type="OMA" id="QFECWNG"/>
<dbReference type="OrthoDB" id="9983162at2759"/>
<dbReference type="Gene3D" id="6.20.240.60">
    <property type="match status" value="1"/>
</dbReference>
<dbReference type="EMBL" id="LJIJ01000381">
    <property type="protein sequence ID" value="ODM98103.1"/>
    <property type="molecule type" value="Genomic_DNA"/>
</dbReference>
<dbReference type="GO" id="GO:0016787">
    <property type="term" value="F:hydrolase activity"/>
    <property type="evidence" value="ECO:0007669"/>
    <property type="project" value="InterPro"/>
</dbReference>
<reference evidence="2 3" key="1">
    <citation type="journal article" date="2016" name="Genome Biol. Evol.">
        <title>Gene Family Evolution Reflects Adaptation to Soil Environmental Stressors in the Genome of the Collembolan Orchesella cincta.</title>
        <authorList>
            <person name="Faddeeva-Vakhrusheva A."/>
            <person name="Derks M.F."/>
            <person name="Anvar S.Y."/>
            <person name="Agamennone V."/>
            <person name="Suring W."/>
            <person name="Smit S."/>
            <person name="van Straalen N.M."/>
            <person name="Roelofs D."/>
        </authorList>
    </citation>
    <scope>NUCLEOTIDE SEQUENCE [LARGE SCALE GENOMIC DNA]</scope>
    <source>
        <tissue evidence="2">Mixed pool</tissue>
    </source>
</reference>